<dbReference type="AlphaFoldDB" id="A0A328NRJ4"/>
<keyword evidence="1" id="KW-0732">Signal</keyword>
<feature type="signal peptide" evidence="1">
    <location>
        <begin position="1"/>
        <end position="29"/>
    </location>
</feature>
<proteinExistence type="predicted"/>
<name>A0A328NRJ4_9ACTN</name>
<gene>
    <name evidence="2" type="ORF">PSN13_04148</name>
</gene>
<dbReference type="RefSeq" id="WP_146766242.1">
    <property type="nucleotide sequence ID" value="NZ_CP192017.1"/>
</dbReference>
<feature type="chain" id="PRO_5039706925" evidence="1">
    <location>
        <begin position="30"/>
        <end position="155"/>
    </location>
</feature>
<organism evidence="2 3">
    <name type="scientific">Micromonospora saelicesensis</name>
    <dbReference type="NCBI Taxonomy" id="285676"/>
    <lineage>
        <taxon>Bacteria</taxon>
        <taxon>Bacillati</taxon>
        <taxon>Actinomycetota</taxon>
        <taxon>Actinomycetes</taxon>
        <taxon>Micromonosporales</taxon>
        <taxon>Micromonosporaceae</taxon>
        <taxon>Micromonospora</taxon>
    </lineage>
</organism>
<accession>A0A328NRJ4</accession>
<reference evidence="2 3" key="1">
    <citation type="submission" date="2018-03" db="EMBL/GenBank/DDBJ databases">
        <title>Defining the species Micromonospora saelicesensis and Micromonospora noduli under the framework of genomics.</title>
        <authorList>
            <person name="Riesco R."/>
            <person name="Trujillo M.E."/>
        </authorList>
    </citation>
    <scope>NUCLEOTIDE SEQUENCE [LARGE SCALE GENOMIC DNA]</scope>
    <source>
        <strain evidence="2 3">PSN13</strain>
    </source>
</reference>
<dbReference type="Proteomes" id="UP000249419">
    <property type="component" value="Unassembled WGS sequence"/>
</dbReference>
<evidence type="ECO:0000313" key="2">
    <source>
        <dbReference type="EMBL" id="RAO31584.1"/>
    </source>
</evidence>
<sequence length="155" mass="17096">MSVKRATRPAFIVALAALFVLLAGAPAAATIATPAGWPPDVVDCVDAPAPSANSSSPAQACFRAYGDQIWVYDRDTPYAAIGIWENQLYYGGTWHNYRSGDCQNLEGEGEWGVCNYDFYEDGTTHRYNDQGSRVRFRACGAWGCSGWSPWWRNNN</sequence>
<evidence type="ECO:0000313" key="3">
    <source>
        <dbReference type="Proteomes" id="UP000249419"/>
    </source>
</evidence>
<evidence type="ECO:0000256" key="1">
    <source>
        <dbReference type="SAM" id="SignalP"/>
    </source>
</evidence>
<dbReference type="EMBL" id="PYAG01000020">
    <property type="protein sequence ID" value="RAO31584.1"/>
    <property type="molecule type" value="Genomic_DNA"/>
</dbReference>
<protein>
    <submittedName>
        <fullName evidence="2">Uncharacterized protein</fullName>
    </submittedName>
</protein>
<comment type="caution">
    <text evidence="2">The sequence shown here is derived from an EMBL/GenBank/DDBJ whole genome shotgun (WGS) entry which is preliminary data.</text>
</comment>